<reference evidence="2" key="4">
    <citation type="submission" date="2019-03" db="UniProtKB">
        <authorList>
            <consortium name="EnsemblPlants"/>
        </authorList>
    </citation>
    <scope>IDENTIFICATION</scope>
</reference>
<evidence type="ECO:0000313" key="3">
    <source>
        <dbReference type="Proteomes" id="UP000015105"/>
    </source>
</evidence>
<dbReference type="GO" id="GO:0003676">
    <property type="term" value="F:nucleic acid binding"/>
    <property type="evidence" value="ECO:0007669"/>
    <property type="project" value="InterPro"/>
</dbReference>
<organism evidence="2 3">
    <name type="scientific">Aegilops tauschii subsp. strangulata</name>
    <name type="common">Goatgrass</name>
    <dbReference type="NCBI Taxonomy" id="200361"/>
    <lineage>
        <taxon>Eukaryota</taxon>
        <taxon>Viridiplantae</taxon>
        <taxon>Streptophyta</taxon>
        <taxon>Embryophyta</taxon>
        <taxon>Tracheophyta</taxon>
        <taxon>Spermatophyta</taxon>
        <taxon>Magnoliopsida</taxon>
        <taxon>Liliopsida</taxon>
        <taxon>Poales</taxon>
        <taxon>Poaceae</taxon>
        <taxon>BOP clade</taxon>
        <taxon>Pooideae</taxon>
        <taxon>Triticodae</taxon>
        <taxon>Triticeae</taxon>
        <taxon>Triticinae</taxon>
        <taxon>Aegilops</taxon>
    </lineage>
</organism>
<accession>A0A453TCX7</accession>
<proteinExistence type="predicted"/>
<dbReference type="AlphaFoldDB" id="A0A453TCX7"/>
<dbReference type="InterPro" id="IPR036397">
    <property type="entry name" value="RNaseH_sf"/>
</dbReference>
<reference evidence="3" key="1">
    <citation type="journal article" date="2014" name="Science">
        <title>Ancient hybridizations among the ancestral genomes of bread wheat.</title>
        <authorList>
            <consortium name="International Wheat Genome Sequencing Consortium,"/>
            <person name="Marcussen T."/>
            <person name="Sandve S.R."/>
            <person name="Heier L."/>
            <person name="Spannagl M."/>
            <person name="Pfeifer M."/>
            <person name="Jakobsen K.S."/>
            <person name="Wulff B.B."/>
            <person name="Steuernagel B."/>
            <person name="Mayer K.F."/>
            <person name="Olsen O.A."/>
        </authorList>
    </citation>
    <scope>NUCLEOTIDE SEQUENCE [LARGE SCALE GENOMIC DNA]</scope>
    <source>
        <strain evidence="3">cv. AL8/78</strain>
    </source>
</reference>
<keyword evidence="3" id="KW-1185">Reference proteome</keyword>
<dbReference type="Gene3D" id="3.30.420.10">
    <property type="entry name" value="Ribonuclease H-like superfamily/Ribonuclease H"/>
    <property type="match status" value="1"/>
</dbReference>
<dbReference type="InterPro" id="IPR002156">
    <property type="entry name" value="RNaseH_domain"/>
</dbReference>
<dbReference type="Pfam" id="PF13456">
    <property type="entry name" value="RVT_3"/>
    <property type="match status" value="1"/>
</dbReference>
<sequence>MEVSWPEPVIFSPNVVDPEAAEITACKRALLVAAEINVQKVHVELDSQSLVQAINQAEEIRISFFFCG</sequence>
<protein>
    <recommendedName>
        <fullName evidence="1">RNase H type-1 domain-containing protein</fullName>
    </recommendedName>
</protein>
<reference evidence="3" key="2">
    <citation type="journal article" date="2017" name="Nat. Plants">
        <title>The Aegilops tauschii genome reveals multiple impacts of transposons.</title>
        <authorList>
            <person name="Zhao G."/>
            <person name="Zou C."/>
            <person name="Li K."/>
            <person name="Wang K."/>
            <person name="Li T."/>
            <person name="Gao L."/>
            <person name="Zhang X."/>
            <person name="Wang H."/>
            <person name="Yang Z."/>
            <person name="Liu X."/>
            <person name="Jiang W."/>
            <person name="Mao L."/>
            <person name="Kong X."/>
            <person name="Jiao Y."/>
            <person name="Jia J."/>
        </authorList>
    </citation>
    <scope>NUCLEOTIDE SEQUENCE [LARGE SCALE GENOMIC DNA]</scope>
    <source>
        <strain evidence="3">cv. AL8/78</strain>
    </source>
</reference>
<name>A0A453TCX7_AEGTS</name>
<evidence type="ECO:0000313" key="2">
    <source>
        <dbReference type="EnsemblPlants" id="AET7Gv21345200.1"/>
    </source>
</evidence>
<reference evidence="2" key="5">
    <citation type="journal article" date="2021" name="G3 (Bethesda)">
        <title>Aegilops tauschii genome assembly Aet v5.0 features greater sequence contiguity and improved annotation.</title>
        <authorList>
            <person name="Wang L."/>
            <person name="Zhu T."/>
            <person name="Rodriguez J.C."/>
            <person name="Deal K.R."/>
            <person name="Dubcovsky J."/>
            <person name="McGuire P.E."/>
            <person name="Lux T."/>
            <person name="Spannagl M."/>
            <person name="Mayer K.F.X."/>
            <person name="Baldrich P."/>
            <person name="Meyers B.C."/>
            <person name="Huo N."/>
            <person name="Gu Y.Q."/>
            <person name="Zhou H."/>
            <person name="Devos K.M."/>
            <person name="Bennetzen J.L."/>
            <person name="Unver T."/>
            <person name="Budak H."/>
            <person name="Gulick P.J."/>
            <person name="Galiba G."/>
            <person name="Kalapos B."/>
            <person name="Nelson D.R."/>
            <person name="Li P."/>
            <person name="You F.M."/>
            <person name="Luo M.C."/>
            <person name="Dvorak J."/>
        </authorList>
    </citation>
    <scope>NUCLEOTIDE SEQUENCE [LARGE SCALE GENOMIC DNA]</scope>
    <source>
        <strain evidence="2">cv. AL8/78</strain>
    </source>
</reference>
<dbReference type="Proteomes" id="UP000015105">
    <property type="component" value="Chromosome 7D"/>
</dbReference>
<dbReference type="Gramene" id="AET7Gv21345200.1">
    <property type="protein sequence ID" value="AET7Gv21345200.1"/>
    <property type="gene ID" value="AET7Gv21345200"/>
</dbReference>
<dbReference type="GO" id="GO:0004523">
    <property type="term" value="F:RNA-DNA hybrid ribonuclease activity"/>
    <property type="evidence" value="ECO:0007669"/>
    <property type="project" value="InterPro"/>
</dbReference>
<reference evidence="2" key="3">
    <citation type="journal article" date="2017" name="Nature">
        <title>Genome sequence of the progenitor of the wheat D genome Aegilops tauschii.</title>
        <authorList>
            <person name="Luo M.C."/>
            <person name="Gu Y.Q."/>
            <person name="Puiu D."/>
            <person name="Wang H."/>
            <person name="Twardziok S.O."/>
            <person name="Deal K.R."/>
            <person name="Huo N."/>
            <person name="Zhu T."/>
            <person name="Wang L."/>
            <person name="Wang Y."/>
            <person name="McGuire P.E."/>
            <person name="Liu S."/>
            <person name="Long H."/>
            <person name="Ramasamy R.K."/>
            <person name="Rodriguez J.C."/>
            <person name="Van S.L."/>
            <person name="Yuan L."/>
            <person name="Wang Z."/>
            <person name="Xia Z."/>
            <person name="Xiao L."/>
            <person name="Anderson O.D."/>
            <person name="Ouyang S."/>
            <person name="Liang Y."/>
            <person name="Zimin A.V."/>
            <person name="Pertea G."/>
            <person name="Qi P."/>
            <person name="Bennetzen J.L."/>
            <person name="Dai X."/>
            <person name="Dawson M.W."/>
            <person name="Muller H.G."/>
            <person name="Kugler K."/>
            <person name="Rivarola-Duarte L."/>
            <person name="Spannagl M."/>
            <person name="Mayer K.F.X."/>
            <person name="Lu F.H."/>
            <person name="Bevan M.W."/>
            <person name="Leroy P."/>
            <person name="Li P."/>
            <person name="You F.M."/>
            <person name="Sun Q."/>
            <person name="Liu Z."/>
            <person name="Lyons E."/>
            <person name="Wicker T."/>
            <person name="Salzberg S.L."/>
            <person name="Devos K.M."/>
            <person name="Dvorak J."/>
        </authorList>
    </citation>
    <scope>NUCLEOTIDE SEQUENCE [LARGE SCALE GENOMIC DNA]</scope>
    <source>
        <strain evidence="2">cv. AL8/78</strain>
    </source>
</reference>
<feature type="domain" description="RNase H type-1" evidence="1">
    <location>
        <begin position="15"/>
        <end position="59"/>
    </location>
</feature>
<dbReference type="EnsemblPlants" id="AET7Gv21345200.1">
    <property type="protein sequence ID" value="AET7Gv21345200.1"/>
    <property type="gene ID" value="AET7Gv21345200"/>
</dbReference>
<evidence type="ECO:0000259" key="1">
    <source>
        <dbReference type="Pfam" id="PF13456"/>
    </source>
</evidence>